<keyword evidence="4" id="KW-1185">Reference proteome</keyword>
<evidence type="ECO:0000256" key="1">
    <source>
        <dbReference type="SAM" id="MobiDB-lite"/>
    </source>
</evidence>
<dbReference type="Proteomes" id="UP000315289">
    <property type="component" value="Unassembled WGS sequence"/>
</dbReference>
<keyword evidence="2" id="KW-0812">Transmembrane</keyword>
<sequence length="151" mass="15694">MDKMECKKKILTTFGILFVFGIISIGTNGMLELGYGQTNSTGNQNQTSASNITTNNTTAPSIITTLKTNSTGNQTSASTAPANSTATPETITPAQEKASSSIKGAISETGVFLGNVTQKVTTSKSAGALLNDTSNALGNVYVETKEFFNPN</sequence>
<evidence type="ECO:0000313" key="3">
    <source>
        <dbReference type="EMBL" id="TVP41029.1"/>
    </source>
</evidence>
<feature type="compositionally biased region" description="Polar residues" evidence="1">
    <location>
        <begin position="89"/>
        <end position="99"/>
    </location>
</feature>
<evidence type="ECO:0000313" key="4">
    <source>
        <dbReference type="Proteomes" id="UP000315289"/>
    </source>
</evidence>
<keyword evidence="2" id="KW-0472">Membrane</keyword>
<feature type="transmembrane region" description="Helical" evidence="2">
    <location>
        <begin position="12"/>
        <end position="31"/>
    </location>
</feature>
<organism evidence="3 4">
    <name type="scientific">Candidatus Nitrosocosmicus arcticus</name>
    <dbReference type="NCBI Taxonomy" id="2035267"/>
    <lineage>
        <taxon>Archaea</taxon>
        <taxon>Nitrososphaerota</taxon>
        <taxon>Nitrososphaeria</taxon>
        <taxon>Nitrososphaerales</taxon>
        <taxon>Nitrososphaeraceae</taxon>
        <taxon>Candidatus Nitrosocosmicus</taxon>
    </lineage>
</organism>
<accession>A0A557SWP6</accession>
<protein>
    <submittedName>
        <fullName evidence="3">Uncharacterized protein</fullName>
    </submittedName>
</protein>
<dbReference type="AlphaFoldDB" id="A0A557SWP6"/>
<reference evidence="3 4" key="1">
    <citation type="journal article" date="2019" name="Front. Microbiol.">
        <title>Ammonia Oxidation by the Arctic Terrestrial Thaumarchaeote Candidatus Nitrosocosmicus arcticus Is Stimulated by Increasing Temperatures.</title>
        <authorList>
            <person name="Alves R.J.E."/>
            <person name="Kerou M."/>
            <person name="Zappe A."/>
            <person name="Bittner R."/>
            <person name="Abby S.S."/>
            <person name="Schmidt H.A."/>
            <person name="Pfeifer K."/>
            <person name="Schleper C."/>
        </authorList>
    </citation>
    <scope>NUCLEOTIDE SEQUENCE [LARGE SCALE GENOMIC DNA]</scope>
    <source>
        <strain evidence="3 4">Kfb</strain>
    </source>
</reference>
<dbReference type="EMBL" id="VOAH01000005">
    <property type="protein sequence ID" value="TVP41029.1"/>
    <property type="molecule type" value="Genomic_DNA"/>
</dbReference>
<gene>
    <name evidence="3" type="ORF">NARC_50210</name>
</gene>
<dbReference type="OrthoDB" id="12324at2157"/>
<keyword evidence="2" id="KW-1133">Transmembrane helix</keyword>
<proteinExistence type="predicted"/>
<feature type="compositionally biased region" description="Low complexity" evidence="1">
    <location>
        <begin position="75"/>
        <end position="88"/>
    </location>
</feature>
<dbReference type="RefSeq" id="WP_144729905.1">
    <property type="nucleotide sequence ID" value="NZ_ML675581.1"/>
</dbReference>
<name>A0A557SWP6_9ARCH</name>
<comment type="caution">
    <text evidence="3">The sequence shown here is derived from an EMBL/GenBank/DDBJ whole genome shotgun (WGS) entry which is preliminary data.</text>
</comment>
<evidence type="ECO:0000256" key="2">
    <source>
        <dbReference type="SAM" id="Phobius"/>
    </source>
</evidence>
<feature type="region of interest" description="Disordered" evidence="1">
    <location>
        <begin position="68"/>
        <end position="99"/>
    </location>
</feature>